<evidence type="ECO:0000256" key="4">
    <source>
        <dbReference type="ARBA" id="ARBA00023125"/>
    </source>
</evidence>
<accession>A0A2N8KV28</accession>
<evidence type="ECO:0000256" key="1">
    <source>
        <dbReference type="ARBA" id="ARBA00022741"/>
    </source>
</evidence>
<dbReference type="InterPro" id="IPR025662">
    <property type="entry name" value="Sigma_54_int_dom_ATP-bd_1"/>
</dbReference>
<dbReference type="InterPro" id="IPR003593">
    <property type="entry name" value="AAA+_ATPase"/>
</dbReference>
<dbReference type="SMART" id="SM00382">
    <property type="entry name" value="AAA"/>
    <property type="match status" value="1"/>
</dbReference>
<dbReference type="OrthoDB" id="9761705at2"/>
<keyword evidence="1" id="KW-0547">Nucleotide-binding</keyword>
<dbReference type="InterPro" id="IPR002197">
    <property type="entry name" value="HTH_Fis"/>
</dbReference>
<sequence>MTAANALMSLRTPPSRLRQARRQLLETGELGAGLLDARLHASWQRSRAYGLAPEGRPQGVPHASAAQLARALEQRRALLAQARPVMEFVAEQVRASDSLVILADPQGMLLHALGDDGFADKAARVALRPGAVWLEQWRGTNAIGTALADGRPVVINGAEHYLERNGFLTCAAAPIVDPSGALLGVLDISGDRRGYHPHTLGLARSAARMIEHQLFVARHGGGLVLRLHSRPEGLDTVTEGLLALADDGLILGANGLGLEWLGLAPSALGRCTVEAALGLRMQELLADVHGAHGSQPRRLQRVDGSLIYGRLDGARPQQPRPRVAPPAATALLTTAPPASAPAPDALSALDTGDAAVHKLIERARRVLAKPIALLLQGESGVGKELLARACHQSGPRRAGPFVAINCAALPEHLIEAELFGHRPGAFTGALKDGAPGLLRQAHGGTLFLDEIGDMPLALQARLLRVLQERQVSPLGGGQPVAVDFALICASHRRLREEVDAQRFREDLYYRINGLSLQLPPLRERSDFAALVQRLLTEAEPSCSVSVEPDVLALLARHRWPGNLRQLANVLRTCCALLDADEAQIGWSHLPDDMAEELQALARAEHVQPEQEQEKKEEAPLELDLRQASSRCVQQALALAQGNRSEAARRLGVSRNTLYRKMREAGLDDRLDARLDGRLNARLHGQLD</sequence>
<evidence type="ECO:0000256" key="2">
    <source>
        <dbReference type="ARBA" id="ARBA00022840"/>
    </source>
</evidence>
<dbReference type="InterPro" id="IPR058031">
    <property type="entry name" value="AAA_lid_NorR"/>
</dbReference>
<dbReference type="InterPro" id="IPR027417">
    <property type="entry name" value="P-loop_NTPase"/>
</dbReference>
<evidence type="ECO:0000259" key="6">
    <source>
        <dbReference type="PROSITE" id="PS50045"/>
    </source>
</evidence>
<keyword evidence="4" id="KW-0238">DNA-binding</keyword>
<feature type="domain" description="Sigma-54 factor interaction" evidence="6">
    <location>
        <begin position="349"/>
        <end position="575"/>
    </location>
</feature>
<dbReference type="FunFam" id="3.40.50.300:FF:000006">
    <property type="entry name" value="DNA-binding transcriptional regulator NtrC"/>
    <property type="match status" value="1"/>
</dbReference>
<dbReference type="InterPro" id="IPR025944">
    <property type="entry name" value="Sigma_54_int_dom_CS"/>
</dbReference>
<comment type="caution">
    <text evidence="7">The sequence shown here is derived from an EMBL/GenBank/DDBJ whole genome shotgun (WGS) entry which is preliminary data.</text>
</comment>
<dbReference type="AlphaFoldDB" id="A0A2N8KV28"/>
<reference evidence="7 8" key="1">
    <citation type="submission" date="2018-01" db="EMBL/GenBank/DDBJ databases">
        <title>Draft genome sequence of Paucibacter aquatile CR182 isolated from freshwater of the Nakdong River.</title>
        <authorList>
            <person name="Choi A."/>
            <person name="Chung E.J."/>
        </authorList>
    </citation>
    <scope>NUCLEOTIDE SEQUENCE [LARGE SCALE GENOMIC DNA]</scope>
    <source>
        <strain evidence="7 8">CR182</strain>
    </source>
</reference>
<evidence type="ECO:0000313" key="7">
    <source>
        <dbReference type="EMBL" id="PND37280.1"/>
    </source>
</evidence>
<dbReference type="RefSeq" id="WP_102767199.1">
    <property type="nucleotide sequence ID" value="NZ_POSP01000003.1"/>
</dbReference>
<dbReference type="Gene3D" id="3.40.50.300">
    <property type="entry name" value="P-loop containing nucleotide triphosphate hydrolases"/>
    <property type="match status" value="1"/>
</dbReference>
<dbReference type="InterPro" id="IPR025943">
    <property type="entry name" value="Sigma_54_int_dom_ATP-bd_2"/>
</dbReference>
<dbReference type="Pfam" id="PF25601">
    <property type="entry name" value="AAA_lid_14"/>
    <property type="match status" value="1"/>
</dbReference>
<dbReference type="Pfam" id="PF02954">
    <property type="entry name" value="HTH_8"/>
    <property type="match status" value="1"/>
</dbReference>
<dbReference type="InterPro" id="IPR002078">
    <property type="entry name" value="Sigma_54_int"/>
</dbReference>
<evidence type="ECO:0000256" key="3">
    <source>
        <dbReference type="ARBA" id="ARBA00023015"/>
    </source>
</evidence>
<dbReference type="Proteomes" id="UP000235916">
    <property type="component" value="Unassembled WGS sequence"/>
</dbReference>
<dbReference type="CDD" id="cd00009">
    <property type="entry name" value="AAA"/>
    <property type="match status" value="1"/>
</dbReference>
<dbReference type="GO" id="GO:0043565">
    <property type="term" value="F:sequence-specific DNA binding"/>
    <property type="evidence" value="ECO:0007669"/>
    <property type="project" value="InterPro"/>
</dbReference>
<dbReference type="InterPro" id="IPR003018">
    <property type="entry name" value="GAF"/>
</dbReference>
<dbReference type="InterPro" id="IPR009057">
    <property type="entry name" value="Homeodomain-like_sf"/>
</dbReference>
<keyword evidence="5" id="KW-0804">Transcription</keyword>
<protein>
    <submittedName>
        <fullName evidence="7">Sigma-54-dependent Fis family transcriptional regulator</fullName>
    </submittedName>
</protein>
<dbReference type="PROSITE" id="PS00676">
    <property type="entry name" value="SIGMA54_INTERACT_2"/>
    <property type="match status" value="1"/>
</dbReference>
<dbReference type="GO" id="GO:0005524">
    <property type="term" value="F:ATP binding"/>
    <property type="evidence" value="ECO:0007669"/>
    <property type="project" value="UniProtKB-KW"/>
</dbReference>
<dbReference type="PROSITE" id="PS00688">
    <property type="entry name" value="SIGMA54_INTERACT_3"/>
    <property type="match status" value="1"/>
</dbReference>
<dbReference type="Gene3D" id="1.10.8.60">
    <property type="match status" value="1"/>
</dbReference>
<dbReference type="PROSITE" id="PS00675">
    <property type="entry name" value="SIGMA54_INTERACT_1"/>
    <property type="match status" value="1"/>
</dbReference>
<dbReference type="SUPFAM" id="SSF46689">
    <property type="entry name" value="Homeodomain-like"/>
    <property type="match status" value="1"/>
</dbReference>
<dbReference type="SUPFAM" id="SSF55781">
    <property type="entry name" value="GAF domain-like"/>
    <property type="match status" value="1"/>
</dbReference>
<dbReference type="SUPFAM" id="SSF52540">
    <property type="entry name" value="P-loop containing nucleoside triphosphate hydrolases"/>
    <property type="match status" value="1"/>
</dbReference>
<dbReference type="EMBL" id="POSP01000003">
    <property type="protein sequence ID" value="PND37280.1"/>
    <property type="molecule type" value="Genomic_DNA"/>
</dbReference>
<dbReference type="Gene3D" id="3.30.450.40">
    <property type="match status" value="1"/>
</dbReference>
<gene>
    <name evidence="7" type="ORF">C1O66_06870</name>
</gene>
<dbReference type="Pfam" id="PF01590">
    <property type="entry name" value="GAF"/>
    <property type="match status" value="1"/>
</dbReference>
<keyword evidence="2" id="KW-0067">ATP-binding</keyword>
<dbReference type="InterPro" id="IPR029016">
    <property type="entry name" value="GAF-like_dom_sf"/>
</dbReference>
<organism evidence="7 8">
    <name type="scientific">Kinneretia aquatilis</name>
    <dbReference type="NCBI Taxonomy" id="2070761"/>
    <lineage>
        <taxon>Bacteria</taxon>
        <taxon>Pseudomonadati</taxon>
        <taxon>Pseudomonadota</taxon>
        <taxon>Betaproteobacteria</taxon>
        <taxon>Burkholderiales</taxon>
        <taxon>Sphaerotilaceae</taxon>
        <taxon>Roseateles</taxon>
    </lineage>
</organism>
<dbReference type="PRINTS" id="PR01590">
    <property type="entry name" value="HTHFIS"/>
</dbReference>
<dbReference type="PANTHER" id="PTHR32071:SF77">
    <property type="entry name" value="TRANSCRIPTIONAL REGULATORY PROTEIN"/>
    <property type="match status" value="1"/>
</dbReference>
<keyword evidence="3" id="KW-0805">Transcription regulation</keyword>
<evidence type="ECO:0000256" key="5">
    <source>
        <dbReference type="ARBA" id="ARBA00023163"/>
    </source>
</evidence>
<dbReference type="GO" id="GO:0006355">
    <property type="term" value="P:regulation of DNA-templated transcription"/>
    <property type="evidence" value="ECO:0007669"/>
    <property type="project" value="InterPro"/>
</dbReference>
<keyword evidence="8" id="KW-1185">Reference proteome</keyword>
<dbReference type="PANTHER" id="PTHR32071">
    <property type="entry name" value="TRANSCRIPTIONAL REGULATORY PROTEIN"/>
    <property type="match status" value="1"/>
</dbReference>
<proteinExistence type="predicted"/>
<dbReference type="Gene3D" id="1.10.10.60">
    <property type="entry name" value="Homeodomain-like"/>
    <property type="match status" value="1"/>
</dbReference>
<dbReference type="PROSITE" id="PS50045">
    <property type="entry name" value="SIGMA54_INTERACT_4"/>
    <property type="match status" value="1"/>
</dbReference>
<dbReference type="Pfam" id="PF00158">
    <property type="entry name" value="Sigma54_activat"/>
    <property type="match status" value="1"/>
</dbReference>
<evidence type="ECO:0000313" key="8">
    <source>
        <dbReference type="Proteomes" id="UP000235916"/>
    </source>
</evidence>
<name>A0A2N8KV28_9BURK</name>